<evidence type="ECO:0000256" key="11">
    <source>
        <dbReference type="ARBA" id="ARBA00023136"/>
    </source>
</evidence>
<dbReference type="GO" id="GO:0016263">
    <property type="term" value="F:glycoprotein-N-acetylgalactosamine 3-beta-galactosyltransferase activity"/>
    <property type="evidence" value="ECO:0007669"/>
    <property type="project" value="UniProtKB-EC"/>
</dbReference>
<dbReference type="GO" id="GO:0000166">
    <property type="term" value="F:nucleotide binding"/>
    <property type="evidence" value="ECO:0007669"/>
    <property type="project" value="UniProtKB-KW"/>
</dbReference>
<comment type="pathway">
    <text evidence="2">Protein modification; protein glycosylation.</text>
</comment>
<feature type="domain" description="Fringe-like glycosyltransferase" evidence="14">
    <location>
        <begin position="184"/>
        <end position="292"/>
    </location>
</feature>
<evidence type="ECO:0000256" key="3">
    <source>
        <dbReference type="ARBA" id="ARBA00006462"/>
    </source>
</evidence>
<dbReference type="EMBL" id="CAJHJG010004569">
    <property type="protein sequence ID" value="CAD6942133.1"/>
    <property type="molecule type" value="Genomic_DNA"/>
</dbReference>
<evidence type="ECO:0000256" key="12">
    <source>
        <dbReference type="SAM" id="MobiDB-lite"/>
    </source>
</evidence>
<accession>A0A177ULQ0</accession>
<dbReference type="Pfam" id="PF02434">
    <property type="entry name" value="Fringe"/>
    <property type="match status" value="1"/>
</dbReference>
<keyword evidence="7 13" id="KW-0812">Transmembrane</keyword>
<sequence>MVRAAEYIPLGLEGQVIVLKRQKSERRRIILGGFIVLVLIVTIPLILFVGGRSWPPKASTTVAVSSFRGGATISAINDKVVLMHKTGHSVIYDRIPIQFVEPRPDIPNRLIYSDVSLQMANFSVVDALANLTDFLSQSPISSDEYYRLQTAHQNGDNVAPTKTGWTLDRFKFAPLTTHAWKTYPNASWYITVDGDSHLMWSTLLRWLERYFDRPESNAWYLGYDEVGSRESSEFFAHGGAGYAMSRALVEALHKGDPDGIKFNRDSHFEETICGDCALGTVIAHLPGRNGHTDAGGDVFHHDGLDKLIFRPRLWHTYVLSLHHNTPDQLNYLRQWEKRFLPTIPEWDGVRQCDVLYGLTPAFLRNPLQAYLRAVAAVNNSTHSDEDADAARQELARLNRTVIQPAWKADQVDRWECNAACMNRNGGQMTAEVCDRACDSHKNCYGWQLSQSSCFLALNGFRIGSPEDPKSQISTAWRLDRIADLETAMPCSDLDFRWAADERGHGLKAGKSDQLNTGLDQRWIVPNRTSVANKDGHGASWNRTTPWILPQGPYQPKGTEASNKGEAKNQTNT</sequence>
<keyword evidence="6" id="KW-0808">Transferase</keyword>
<evidence type="ECO:0000256" key="7">
    <source>
        <dbReference type="ARBA" id="ARBA00022692"/>
    </source>
</evidence>
<dbReference type="Proteomes" id="UP000836402">
    <property type="component" value="Unassembled WGS sequence"/>
</dbReference>
<keyword evidence="10 13" id="KW-1133">Transmembrane helix</keyword>
<dbReference type="PANTHER" id="PTHR23033:SF47">
    <property type="entry name" value="APPLE DOMAIN-CONTAINING PROTEIN-RELATED"/>
    <property type="match status" value="1"/>
</dbReference>
<reference evidence="16" key="2">
    <citation type="journal article" date="2019" name="IMA Fungus">
        <title>Genome sequencing and comparison of five Tilletia species to identify candidate genes for the detection of regulated species infecting wheat.</title>
        <authorList>
            <person name="Nguyen H.D.T."/>
            <person name="Sultana T."/>
            <person name="Kesanakurti P."/>
            <person name="Hambleton S."/>
        </authorList>
    </citation>
    <scope>NUCLEOTIDE SEQUENCE</scope>
    <source>
        <strain evidence="16">DAOMC 238032</strain>
    </source>
</reference>
<dbReference type="InterPro" id="IPR026050">
    <property type="entry name" value="C1GALT1/C1GALT1_chp1"/>
</dbReference>
<keyword evidence="18" id="KW-1185">Reference proteome</keyword>
<comment type="subcellular location">
    <subcellularLocation>
        <location evidence="1">Membrane</location>
        <topology evidence="1">Single-pass type II membrane protein</topology>
    </subcellularLocation>
</comment>
<keyword evidence="8" id="KW-0547">Nucleotide-binding</keyword>
<reference evidence="16" key="1">
    <citation type="submission" date="2016-04" db="EMBL/GenBank/DDBJ databases">
        <authorList>
            <person name="Nguyen H.D."/>
            <person name="Kesanakurti P."/>
            <person name="Cullis J."/>
            <person name="Levesque C.A."/>
            <person name="Hambleton S."/>
        </authorList>
    </citation>
    <scope>NUCLEOTIDE SEQUENCE</scope>
    <source>
        <strain evidence="16">DAOMC 238032</strain>
    </source>
</reference>
<comment type="similarity">
    <text evidence="3">Belongs to the glycosyltransferase 31 family. Beta3-Gal-T subfamily.</text>
</comment>
<evidence type="ECO:0000256" key="13">
    <source>
        <dbReference type="SAM" id="Phobius"/>
    </source>
</evidence>
<keyword evidence="5" id="KW-0328">Glycosyltransferase</keyword>
<proteinExistence type="inferred from homology"/>
<evidence type="ECO:0000256" key="1">
    <source>
        <dbReference type="ARBA" id="ARBA00004606"/>
    </source>
</evidence>
<evidence type="ECO:0000313" key="16">
    <source>
        <dbReference type="EMBL" id="KAE8243306.1"/>
    </source>
</evidence>
<dbReference type="Gene3D" id="3.90.550.50">
    <property type="match status" value="1"/>
</dbReference>
<name>A0A177ULQ0_9BASI</name>
<evidence type="ECO:0000256" key="9">
    <source>
        <dbReference type="ARBA" id="ARBA00022968"/>
    </source>
</evidence>
<dbReference type="EMBL" id="LWDD02002015">
    <property type="protein sequence ID" value="KAE8243306.1"/>
    <property type="molecule type" value="Genomic_DNA"/>
</dbReference>
<evidence type="ECO:0000256" key="6">
    <source>
        <dbReference type="ARBA" id="ARBA00022679"/>
    </source>
</evidence>
<evidence type="ECO:0000256" key="10">
    <source>
        <dbReference type="ARBA" id="ARBA00022989"/>
    </source>
</evidence>
<evidence type="ECO:0000256" key="8">
    <source>
        <dbReference type="ARBA" id="ARBA00022741"/>
    </source>
</evidence>
<keyword evidence="11 13" id="KW-0472">Membrane</keyword>
<evidence type="ECO:0000313" key="18">
    <source>
        <dbReference type="Proteomes" id="UP000836402"/>
    </source>
</evidence>
<evidence type="ECO:0000259" key="14">
    <source>
        <dbReference type="Pfam" id="PF02434"/>
    </source>
</evidence>
<organism evidence="16 17">
    <name type="scientific">Tilletia caries</name>
    <name type="common">wheat bunt fungus</name>
    <dbReference type="NCBI Taxonomy" id="13290"/>
    <lineage>
        <taxon>Eukaryota</taxon>
        <taxon>Fungi</taxon>
        <taxon>Dikarya</taxon>
        <taxon>Basidiomycota</taxon>
        <taxon>Ustilaginomycotina</taxon>
        <taxon>Exobasidiomycetes</taxon>
        <taxon>Tilletiales</taxon>
        <taxon>Tilletiaceae</taxon>
        <taxon>Tilletia</taxon>
    </lineage>
</organism>
<dbReference type="AlphaFoldDB" id="A0A177ULQ0"/>
<feature type="transmembrane region" description="Helical" evidence="13">
    <location>
        <begin position="29"/>
        <end position="50"/>
    </location>
</feature>
<feature type="region of interest" description="Disordered" evidence="12">
    <location>
        <begin position="529"/>
        <end position="572"/>
    </location>
</feature>
<evidence type="ECO:0000313" key="15">
    <source>
        <dbReference type="EMBL" id="CAD6942133.1"/>
    </source>
</evidence>
<dbReference type="Proteomes" id="UP000077671">
    <property type="component" value="Unassembled WGS sequence"/>
</dbReference>
<evidence type="ECO:0000256" key="4">
    <source>
        <dbReference type="ARBA" id="ARBA00012557"/>
    </source>
</evidence>
<dbReference type="InterPro" id="IPR003378">
    <property type="entry name" value="Fringe-like_glycosylTrfase"/>
</dbReference>
<dbReference type="GO" id="GO:0016020">
    <property type="term" value="C:membrane"/>
    <property type="evidence" value="ECO:0007669"/>
    <property type="project" value="UniProtKB-SubCell"/>
</dbReference>
<comment type="caution">
    <text evidence="16">The sequence shown here is derived from an EMBL/GenBank/DDBJ whole genome shotgun (WGS) entry which is preliminary data.</text>
</comment>
<evidence type="ECO:0000256" key="5">
    <source>
        <dbReference type="ARBA" id="ARBA00022676"/>
    </source>
</evidence>
<dbReference type="EC" id="2.4.1.122" evidence="4"/>
<reference evidence="15" key="3">
    <citation type="submission" date="2020-10" db="EMBL/GenBank/DDBJ databases">
        <authorList>
            <person name="Sedaghatjoo S."/>
        </authorList>
    </citation>
    <scope>NUCLEOTIDE SEQUENCE</scope>
    <source>
        <strain evidence="15">AZH3</strain>
    </source>
</reference>
<dbReference type="PANTHER" id="PTHR23033">
    <property type="entry name" value="BETA1,3-GALACTOSYLTRANSFERASE"/>
    <property type="match status" value="1"/>
</dbReference>
<evidence type="ECO:0000313" key="17">
    <source>
        <dbReference type="Proteomes" id="UP000077671"/>
    </source>
</evidence>
<keyword evidence="9" id="KW-0735">Signal-anchor</keyword>
<protein>
    <recommendedName>
        <fullName evidence="4">N-acetylgalactosaminide beta-1,3-galactosyltransferase</fullName>
        <ecNumber evidence="4">2.4.1.122</ecNumber>
    </recommendedName>
</protein>
<evidence type="ECO:0000256" key="2">
    <source>
        <dbReference type="ARBA" id="ARBA00004922"/>
    </source>
</evidence>
<gene>
    <name evidence="16" type="ORF">A4X03_0g7801</name>
    <name evidence="15" type="ORF">JKIAZH3_G3439</name>
</gene>